<keyword evidence="3" id="KW-1185">Reference proteome</keyword>
<feature type="transmembrane region" description="Helical" evidence="1">
    <location>
        <begin position="6"/>
        <end position="26"/>
    </location>
</feature>
<sequence length="151" mass="17462">MNLLETYFYIIIVLYQLFSLFIVTTSEDLKENKYFNKYFKITIIIGPLGLIFELFNWIYLCKYNCILLTFSPLITLLTSKGIISFCEKIINKEGFAVGIRGVLLDGIWVKNKCSSKSVFDQLYNAIYSLSLSIIPYLIIEGTFDLIEKNVC</sequence>
<keyword evidence="1" id="KW-1133">Transmembrane helix</keyword>
<accession>A0ABV8H5S8</accession>
<keyword evidence="1" id="KW-0812">Transmembrane</keyword>
<protein>
    <submittedName>
        <fullName evidence="2">Uncharacterized protein</fullName>
    </submittedName>
</protein>
<comment type="caution">
    <text evidence="2">The sequence shown here is derived from an EMBL/GenBank/DDBJ whole genome shotgun (WGS) entry which is preliminary data.</text>
</comment>
<organism evidence="2 3">
    <name type="scientific">Zunongwangia endophytica</name>
    <dbReference type="NCBI Taxonomy" id="1808945"/>
    <lineage>
        <taxon>Bacteria</taxon>
        <taxon>Pseudomonadati</taxon>
        <taxon>Bacteroidota</taxon>
        <taxon>Flavobacteriia</taxon>
        <taxon>Flavobacteriales</taxon>
        <taxon>Flavobacteriaceae</taxon>
        <taxon>Zunongwangia</taxon>
    </lineage>
</organism>
<gene>
    <name evidence="2" type="ORF">ACFOS1_02690</name>
</gene>
<dbReference type="Proteomes" id="UP001595793">
    <property type="component" value="Unassembled WGS sequence"/>
</dbReference>
<feature type="transmembrane region" description="Helical" evidence="1">
    <location>
        <begin position="122"/>
        <end position="139"/>
    </location>
</feature>
<dbReference type="RefSeq" id="WP_290230872.1">
    <property type="nucleotide sequence ID" value="NZ_JAUFPZ010000002.1"/>
</dbReference>
<dbReference type="EMBL" id="JBHSAS010000005">
    <property type="protein sequence ID" value="MFC4026297.1"/>
    <property type="molecule type" value="Genomic_DNA"/>
</dbReference>
<evidence type="ECO:0000313" key="3">
    <source>
        <dbReference type="Proteomes" id="UP001595793"/>
    </source>
</evidence>
<proteinExistence type="predicted"/>
<evidence type="ECO:0000313" key="2">
    <source>
        <dbReference type="EMBL" id="MFC4026297.1"/>
    </source>
</evidence>
<evidence type="ECO:0000256" key="1">
    <source>
        <dbReference type="SAM" id="Phobius"/>
    </source>
</evidence>
<keyword evidence="1" id="KW-0472">Membrane</keyword>
<feature type="transmembrane region" description="Helical" evidence="1">
    <location>
        <begin position="38"/>
        <end position="60"/>
    </location>
</feature>
<name>A0ABV8H5S8_9FLAO</name>
<reference evidence="3" key="1">
    <citation type="journal article" date="2019" name="Int. J. Syst. Evol. Microbiol.">
        <title>The Global Catalogue of Microorganisms (GCM) 10K type strain sequencing project: providing services to taxonomists for standard genome sequencing and annotation.</title>
        <authorList>
            <consortium name="The Broad Institute Genomics Platform"/>
            <consortium name="The Broad Institute Genome Sequencing Center for Infectious Disease"/>
            <person name="Wu L."/>
            <person name="Ma J."/>
        </authorList>
    </citation>
    <scope>NUCLEOTIDE SEQUENCE [LARGE SCALE GENOMIC DNA]</scope>
    <source>
        <strain evidence="3">CECT 9128</strain>
    </source>
</reference>